<dbReference type="GO" id="GO:0016020">
    <property type="term" value="C:membrane"/>
    <property type="evidence" value="ECO:0007669"/>
    <property type="project" value="TreeGrafter"/>
</dbReference>
<dbReference type="GO" id="GO:0007266">
    <property type="term" value="P:Rho protein signal transduction"/>
    <property type="evidence" value="ECO:0007669"/>
    <property type="project" value="InterPro"/>
</dbReference>
<accession>A0A4Z1TDQ5</accession>
<dbReference type="InterPro" id="IPR024792">
    <property type="entry name" value="RhoGDI_dom_sf"/>
</dbReference>
<evidence type="ECO:0000313" key="4">
    <source>
        <dbReference type="EMBL" id="TNJ30681.1"/>
    </source>
</evidence>
<dbReference type="VEuPathDB" id="GiardiaDB:GMRT_10731"/>
<dbReference type="PANTHER" id="PTHR10980">
    <property type="entry name" value="RHO GDP-DISSOCIATION INHIBITOR"/>
    <property type="match status" value="1"/>
</dbReference>
<comment type="similarity">
    <text evidence="2">Belongs to the Rho GDI family.</text>
</comment>
<dbReference type="PANTHER" id="PTHR10980:SF3">
    <property type="entry name" value="LD16419P"/>
    <property type="match status" value="1"/>
</dbReference>
<dbReference type="GO" id="GO:0005094">
    <property type="term" value="F:Rho GDP-dissociation inhibitor activity"/>
    <property type="evidence" value="ECO:0007669"/>
    <property type="project" value="InterPro"/>
</dbReference>
<protein>
    <submittedName>
        <fullName evidence="4">Rho GDI</fullName>
    </submittedName>
</protein>
<dbReference type="Pfam" id="PF02115">
    <property type="entry name" value="Rho_GDI"/>
    <property type="match status" value="1"/>
</dbReference>
<sequence length="184" mass="20349">MDAIAQALILVPEAVIVAPAGEVDEELIEEDSWGAESELTVTTTSEGDGKEISLNILDLRISSAALDTPAIYPVSSLTEEHLKAPFLTIPRGSPFSMGFSWRVSGVTLSNFACTVKIYRMGILVYRSRIRLGTFEPSDVPYVFFIKEQRGLKGLLADGLFRAKLIFSDKTTRQLETLEYCFTFT</sequence>
<evidence type="ECO:0000313" key="5">
    <source>
        <dbReference type="Proteomes" id="UP000315496"/>
    </source>
</evidence>
<dbReference type="Proteomes" id="UP000315496">
    <property type="component" value="Chromosome 1"/>
</dbReference>
<dbReference type="SUPFAM" id="SSF81296">
    <property type="entry name" value="E set domains"/>
    <property type="match status" value="1"/>
</dbReference>
<gene>
    <name evidence="4" type="ORF">GMRT_10731</name>
</gene>
<proteinExistence type="inferred from homology"/>
<comment type="subcellular location">
    <subcellularLocation>
        <location evidence="1">Cytoplasm</location>
    </subcellularLocation>
</comment>
<dbReference type="InterPro" id="IPR000406">
    <property type="entry name" value="Rho_GDI"/>
</dbReference>
<evidence type="ECO:0000256" key="3">
    <source>
        <dbReference type="ARBA" id="ARBA00022490"/>
    </source>
</evidence>
<dbReference type="OrthoDB" id="1683373at2759"/>
<dbReference type="GO" id="GO:0005829">
    <property type="term" value="C:cytosol"/>
    <property type="evidence" value="ECO:0007669"/>
    <property type="project" value="TreeGrafter"/>
</dbReference>
<name>A0A4Z1TDQ5_GIAMU</name>
<evidence type="ECO:0000256" key="2">
    <source>
        <dbReference type="ARBA" id="ARBA00009758"/>
    </source>
</evidence>
<organism evidence="4 5">
    <name type="scientific">Giardia muris</name>
    <dbReference type="NCBI Taxonomy" id="5742"/>
    <lineage>
        <taxon>Eukaryota</taxon>
        <taxon>Metamonada</taxon>
        <taxon>Diplomonadida</taxon>
        <taxon>Hexamitidae</taxon>
        <taxon>Giardiinae</taxon>
        <taxon>Giardia</taxon>
    </lineage>
</organism>
<keyword evidence="5" id="KW-1185">Reference proteome</keyword>
<reference evidence="4 5" key="1">
    <citation type="submission" date="2019-05" db="EMBL/GenBank/DDBJ databases">
        <title>The compact genome of Giardia muris reveals important steps in the evolution of intestinal protozoan parasites.</title>
        <authorList>
            <person name="Xu F."/>
            <person name="Jimenez-Gonzalez A."/>
            <person name="Einarsson E."/>
            <person name="Astvaldsson A."/>
            <person name="Peirasmaki D."/>
            <person name="Eckmann L."/>
            <person name="Andersson J.O."/>
            <person name="Svard S.G."/>
            <person name="Jerlstrom-Hultqvist J."/>
        </authorList>
    </citation>
    <scope>NUCLEOTIDE SEQUENCE [LARGE SCALE GENOMIC DNA]</scope>
    <source>
        <strain evidence="4 5">Roberts-Thomson</strain>
    </source>
</reference>
<comment type="caution">
    <text evidence="4">The sequence shown here is derived from an EMBL/GenBank/DDBJ whole genome shotgun (WGS) entry which is preliminary data.</text>
</comment>
<dbReference type="InterPro" id="IPR014756">
    <property type="entry name" value="Ig_E-set"/>
</dbReference>
<evidence type="ECO:0000256" key="1">
    <source>
        <dbReference type="ARBA" id="ARBA00004496"/>
    </source>
</evidence>
<dbReference type="AlphaFoldDB" id="A0A4Z1TDQ5"/>
<keyword evidence="3" id="KW-0963">Cytoplasm</keyword>
<dbReference type="Gene3D" id="2.70.50.30">
    <property type="entry name" value="Coagulation Factor XIII, subunit A, domain 1"/>
    <property type="match status" value="1"/>
</dbReference>
<dbReference type="EMBL" id="VDLU01000001">
    <property type="protein sequence ID" value="TNJ30681.1"/>
    <property type="molecule type" value="Genomic_DNA"/>
</dbReference>